<sequence length="106" mass="10990">MSSVVDVNALIASVLAQYGIEISVGVLAMLVGAALWARRLSRLGAKTAGVASRGVRDIQLVAGLLLALVVLGWISVQPGQIQSTLTLAWEHGTRLASEWSSGGVLP</sequence>
<accession>A0ABD5WF38</accession>
<keyword evidence="1" id="KW-0812">Transmembrane</keyword>
<dbReference type="RefSeq" id="WP_390210782.1">
    <property type="nucleotide sequence ID" value="NZ_JBHTAH010000012.1"/>
</dbReference>
<protein>
    <recommendedName>
        <fullName evidence="4">Mechanosensitive ion channel</fullName>
    </recommendedName>
</protein>
<dbReference type="EMBL" id="JBHTAH010000012">
    <property type="protein sequence ID" value="MFC7070579.1"/>
    <property type="molecule type" value="Genomic_DNA"/>
</dbReference>
<reference evidence="2 3" key="1">
    <citation type="journal article" date="2019" name="Int. J. Syst. Evol. Microbiol.">
        <title>The Global Catalogue of Microorganisms (GCM) 10K type strain sequencing project: providing services to taxonomists for standard genome sequencing and annotation.</title>
        <authorList>
            <consortium name="The Broad Institute Genomics Platform"/>
            <consortium name="The Broad Institute Genome Sequencing Center for Infectious Disease"/>
            <person name="Wu L."/>
            <person name="Ma J."/>
        </authorList>
    </citation>
    <scope>NUCLEOTIDE SEQUENCE [LARGE SCALE GENOMIC DNA]</scope>
    <source>
        <strain evidence="2 3">DT31</strain>
    </source>
</reference>
<feature type="transmembrane region" description="Helical" evidence="1">
    <location>
        <begin position="58"/>
        <end position="76"/>
    </location>
</feature>
<evidence type="ECO:0000313" key="3">
    <source>
        <dbReference type="Proteomes" id="UP001596461"/>
    </source>
</evidence>
<proteinExistence type="predicted"/>
<name>A0ABD5WF38_9EURY</name>
<dbReference type="AlphaFoldDB" id="A0ABD5WF38"/>
<dbReference type="Proteomes" id="UP001596461">
    <property type="component" value="Unassembled WGS sequence"/>
</dbReference>
<keyword evidence="3" id="KW-1185">Reference proteome</keyword>
<evidence type="ECO:0008006" key="4">
    <source>
        <dbReference type="Google" id="ProtNLM"/>
    </source>
</evidence>
<gene>
    <name evidence="2" type="ORF">ACFQL9_13075</name>
</gene>
<keyword evidence="1" id="KW-1133">Transmembrane helix</keyword>
<evidence type="ECO:0000256" key="1">
    <source>
        <dbReference type="SAM" id="Phobius"/>
    </source>
</evidence>
<comment type="caution">
    <text evidence="2">The sequence shown here is derived from an EMBL/GenBank/DDBJ whole genome shotgun (WGS) entry which is preliminary data.</text>
</comment>
<feature type="transmembrane region" description="Helical" evidence="1">
    <location>
        <begin position="15"/>
        <end position="37"/>
    </location>
</feature>
<evidence type="ECO:0000313" key="2">
    <source>
        <dbReference type="EMBL" id="MFC7070579.1"/>
    </source>
</evidence>
<keyword evidence="1" id="KW-0472">Membrane</keyword>
<organism evidence="2 3">
    <name type="scientific">Halobaculum lipolyticum</name>
    <dbReference type="NCBI Taxonomy" id="3032001"/>
    <lineage>
        <taxon>Archaea</taxon>
        <taxon>Methanobacteriati</taxon>
        <taxon>Methanobacteriota</taxon>
        <taxon>Stenosarchaea group</taxon>
        <taxon>Halobacteria</taxon>
        <taxon>Halobacteriales</taxon>
        <taxon>Haloferacaceae</taxon>
        <taxon>Halobaculum</taxon>
    </lineage>
</organism>